<sequence>MDTCNLRRVTSALPDTNGISDERGIGRWRGEYNVHRPFVLTRSPLTALSTCTVNELSQIITGEASRPALPGVDNDNPSSSRCVRPLSLFYSDASADGVEERSLVRCSRSYTRLRRNATKSHAFSCVQTAFIDL</sequence>
<dbReference type="OrthoDB" id="10070851at2759"/>
<name>A0A4C2A2A6_EUMVA</name>
<gene>
    <name evidence="1" type="ORF">EVAR_63868_1</name>
</gene>
<keyword evidence="2" id="KW-1185">Reference proteome</keyword>
<accession>A0A4C2A2A6</accession>
<dbReference type="AlphaFoldDB" id="A0A4C2A2A6"/>
<reference evidence="1 2" key="1">
    <citation type="journal article" date="2019" name="Commun. Biol.">
        <title>The bagworm genome reveals a unique fibroin gene that provides high tensile strength.</title>
        <authorList>
            <person name="Kono N."/>
            <person name="Nakamura H."/>
            <person name="Ohtoshi R."/>
            <person name="Tomita M."/>
            <person name="Numata K."/>
            <person name="Arakawa K."/>
        </authorList>
    </citation>
    <scope>NUCLEOTIDE SEQUENCE [LARGE SCALE GENOMIC DNA]</scope>
</reference>
<comment type="caution">
    <text evidence="1">The sequence shown here is derived from an EMBL/GenBank/DDBJ whole genome shotgun (WGS) entry which is preliminary data.</text>
</comment>
<protein>
    <submittedName>
        <fullName evidence="1">Uncharacterized protein</fullName>
    </submittedName>
</protein>
<dbReference type="EMBL" id="BGZK01002491">
    <property type="protein sequence ID" value="GBP94340.1"/>
    <property type="molecule type" value="Genomic_DNA"/>
</dbReference>
<evidence type="ECO:0000313" key="1">
    <source>
        <dbReference type="EMBL" id="GBP94340.1"/>
    </source>
</evidence>
<evidence type="ECO:0000313" key="2">
    <source>
        <dbReference type="Proteomes" id="UP000299102"/>
    </source>
</evidence>
<proteinExistence type="predicted"/>
<organism evidence="1 2">
    <name type="scientific">Eumeta variegata</name>
    <name type="common">Bagworm moth</name>
    <name type="synonym">Eumeta japonica</name>
    <dbReference type="NCBI Taxonomy" id="151549"/>
    <lineage>
        <taxon>Eukaryota</taxon>
        <taxon>Metazoa</taxon>
        <taxon>Ecdysozoa</taxon>
        <taxon>Arthropoda</taxon>
        <taxon>Hexapoda</taxon>
        <taxon>Insecta</taxon>
        <taxon>Pterygota</taxon>
        <taxon>Neoptera</taxon>
        <taxon>Endopterygota</taxon>
        <taxon>Lepidoptera</taxon>
        <taxon>Glossata</taxon>
        <taxon>Ditrysia</taxon>
        <taxon>Tineoidea</taxon>
        <taxon>Psychidae</taxon>
        <taxon>Oiketicinae</taxon>
        <taxon>Eumeta</taxon>
    </lineage>
</organism>
<dbReference type="Proteomes" id="UP000299102">
    <property type="component" value="Unassembled WGS sequence"/>
</dbReference>